<evidence type="ECO:0000256" key="1">
    <source>
        <dbReference type="ARBA" id="ARBA00006515"/>
    </source>
</evidence>
<dbReference type="PANTHER" id="PTHR43150:SF4">
    <property type="entry name" value="L-GLYCERALDEHYDE 3-PHOSPHATE REDUCTASE"/>
    <property type="match status" value="1"/>
</dbReference>
<dbReference type="EMBL" id="RJMB01000016">
    <property type="protein sequence ID" value="RNL83535.1"/>
    <property type="molecule type" value="Genomic_DNA"/>
</dbReference>
<keyword evidence="6" id="KW-1185">Reference proteome</keyword>
<dbReference type="Pfam" id="PF00248">
    <property type="entry name" value="Aldo_ket_red"/>
    <property type="match status" value="1"/>
</dbReference>
<accession>A0A3N0E6T1</accession>
<feature type="domain" description="NADP-dependent oxidoreductase" evidence="4">
    <location>
        <begin position="43"/>
        <end position="343"/>
    </location>
</feature>
<dbReference type="NCBIfam" id="NF007388">
    <property type="entry name" value="PRK09912.1"/>
    <property type="match status" value="1"/>
</dbReference>
<gene>
    <name evidence="5" type="ORF">EFW17_16040</name>
</gene>
<dbReference type="Gene3D" id="3.20.20.100">
    <property type="entry name" value="NADP-dependent oxidoreductase domain"/>
    <property type="match status" value="1"/>
</dbReference>
<reference evidence="5 6" key="1">
    <citation type="submission" date="2018-11" db="EMBL/GenBank/DDBJ databases">
        <title>The genome draft of YIM 96095.</title>
        <authorList>
            <person name="Tang S.-K."/>
            <person name="Chunyu W.-X."/>
            <person name="Feng Y.-Z."/>
        </authorList>
    </citation>
    <scope>NUCLEOTIDE SEQUENCE [LARGE SCALE GENOMIC DNA]</scope>
    <source>
        <strain evidence="5 6">YIM 96095</strain>
    </source>
</reference>
<dbReference type="InterPro" id="IPR005399">
    <property type="entry name" value="K_chnl_volt-dep_bsu_KCNAB-rel"/>
</dbReference>
<organism evidence="5 6">
    <name type="scientific">Halostreptopolyspora alba</name>
    <dbReference type="NCBI Taxonomy" id="2487137"/>
    <lineage>
        <taxon>Bacteria</taxon>
        <taxon>Bacillati</taxon>
        <taxon>Actinomycetota</taxon>
        <taxon>Actinomycetes</taxon>
        <taxon>Streptosporangiales</taxon>
        <taxon>Nocardiopsidaceae</taxon>
        <taxon>Halostreptopolyspora</taxon>
    </lineage>
</organism>
<protein>
    <submittedName>
        <fullName evidence="5">L-glyceraldehyde 3-phosphate reductase</fullName>
    </submittedName>
</protein>
<name>A0A3N0E6T1_9ACTN</name>
<dbReference type="AlphaFoldDB" id="A0A3N0E6T1"/>
<proteinExistence type="inferred from homology"/>
<dbReference type="InterPro" id="IPR036812">
    <property type="entry name" value="NAD(P)_OxRdtase_dom_sf"/>
</dbReference>
<evidence type="ECO:0000259" key="4">
    <source>
        <dbReference type="Pfam" id="PF00248"/>
    </source>
</evidence>
<comment type="similarity">
    <text evidence="1">Belongs to the shaker potassium channel beta subunit family.</text>
</comment>
<comment type="caution">
    <text evidence="5">The sequence shown here is derived from an EMBL/GenBank/DDBJ whole genome shotgun (WGS) entry which is preliminary data.</text>
</comment>
<evidence type="ECO:0000313" key="6">
    <source>
        <dbReference type="Proteomes" id="UP000269198"/>
    </source>
</evidence>
<dbReference type="RefSeq" id="WP_123202241.1">
    <property type="nucleotide sequence ID" value="NZ_RJMB01000016.1"/>
</dbReference>
<keyword evidence="2" id="KW-0521">NADP</keyword>
<dbReference type="SUPFAM" id="SSF51430">
    <property type="entry name" value="NAD(P)-linked oxidoreductase"/>
    <property type="match status" value="1"/>
</dbReference>
<evidence type="ECO:0000313" key="5">
    <source>
        <dbReference type="EMBL" id="RNL83535.1"/>
    </source>
</evidence>
<dbReference type="Proteomes" id="UP000269198">
    <property type="component" value="Unassembled WGS sequence"/>
</dbReference>
<evidence type="ECO:0000256" key="2">
    <source>
        <dbReference type="ARBA" id="ARBA00022857"/>
    </source>
</evidence>
<dbReference type="OrthoDB" id="3500708at2"/>
<dbReference type="PANTHER" id="PTHR43150">
    <property type="entry name" value="HYPERKINETIC, ISOFORM M"/>
    <property type="match status" value="1"/>
</dbReference>
<dbReference type="GO" id="GO:0016491">
    <property type="term" value="F:oxidoreductase activity"/>
    <property type="evidence" value="ECO:0007669"/>
    <property type="project" value="UniProtKB-KW"/>
</dbReference>
<sequence length="358" mass="39622">MVRESDIPRLDVPSAGVHVADPSRYDGRMPYRRTGRSGLDLPEISLGLWQNFGDNRPLETQRAILRRAFDLGVTHFDLANNYGPPNGSAELNFGRILREDFRAHRDELVISTKAGYEMWPGPYGAGGSRKYLLSSLDQSLARMGLDCVDIFYSHRFDPSTPLEETMAALDTAVRSGRALYAGISSYSAERTTEAVAILRELGTPLLIHQPSYSMVNRWIENQDLLGTLDREGAGCIVFSPLAQGLLTRKYLDGVPEGSRARAGKAFSEDWLNEDNLSRVRALDGIARRRGQTLAQLAISWVLRDSRVTSALIGASSVAQLEDSIAAVRGPRLTGEELAEIDHYAEDLGVNIWRRSSDQ</sequence>
<dbReference type="GO" id="GO:0051596">
    <property type="term" value="P:methylglyoxal catabolic process"/>
    <property type="evidence" value="ECO:0007669"/>
    <property type="project" value="TreeGrafter"/>
</dbReference>
<keyword evidence="3" id="KW-0560">Oxidoreductase</keyword>
<dbReference type="InterPro" id="IPR023210">
    <property type="entry name" value="NADP_OxRdtase_dom"/>
</dbReference>
<evidence type="ECO:0000256" key="3">
    <source>
        <dbReference type="ARBA" id="ARBA00023002"/>
    </source>
</evidence>